<dbReference type="KEGG" id="mbe:MBM_05084"/>
<feature type="region of interest" description="Disordered" evidence="1">
    <location>
        <begin position="32"/>
        <end position="136"/>
    </location>
</feature>
<dbReference type="Pfam" id="PF17242">
    <property type="entry name" value="DUF5315"/>
    <property type="match status" value="1"/>
</dbReference>
<dbReference type="STRING" id="1072389.K1WGF4"/>
<gene>
    <name evidence="2" type="ORF">MBM_05084</name>
</gene>
<proteinExistence type="predicted"/>
<dbReference type="Proteomes" id="UP000006753">
    <property type="component" value="Unassembled WGS sequence"/>
</dbReference>
<feature type="compositionally biased region" description="Polar residues" evidence="1">
    <location>
        <begin position="34"/>
        <end position="49"/>
    </location>
</feature>
<dbReference type="GeneID" id="18761019"/>
<feature type="compositionally biased region" description="Polar residues" evidence="1">
    <location>
        <begin position="67"/>
        <end position="86"/>
    </location>
</feature>
<protein>
    <submittedName>
        <fullName evidence="2">Uncharacterized protein</fullName>
    </submittedName>
</protein>
<evidence type="ECO:0000256" key="1">
    <source>
        <dbReference type="SAM" id="MobiDB-lite"/>
    </source>
</evidence>
<keyword evidence="3" id="KW-1185">Reference proteome</keyword>
<sequence>MGRDYLALELSTNVLGNLRFWIVGNRLSEGVNAKPQSRSCNVTMSSSPKSKAKQLREPPPSLFLGPPSQNASHVSLPGVTTVQPSKPSRAPLFRQRSHLAARGNLDGSPDTTLGSSLPRNAPPRQQQDAEVKKQADRTDALWAEMQTTLEEVELNAVSGTHVFGAEHGKALESLRAAQIELAQAWARSEADEAIESTDKGSKTVGGKGLAFGSEARSALDTAGSTVPSASGRPGSSGIAMGTAHSMGSSMEEETEADILLARKRREANDRYFQRVNEGVLDVVAKLEHVANAMKAVEQESRDIWGENESTRTSLHEP</sequence>
<organism evidence="2 3">
    <name type="scientific">Marssonina brunnea f. sp. multigermtubi (strain MB_m1)</name>
    <name type="common">Marssonina leaf spot fungus</name>
    <dbReference type="NCBI Taxonomy" id="1072389"/>
    <lineage>
        <taxon>Eukaryota</taxon>
        <taxon>Fungi</taxon>
        <taxon>Dikarya</taxon>
        <taxon>Ascomycota</taxon>
        <taxon>Pezizomycotina</taxon>
        <taxon>Leotiomycetes</taxon>
        <taxon>Helotiales</taxon>
        <taxon>Drepanopezizaceae</taxon>
        <taxon>Drepanopeziza</taxon>
    </lineage>
</organism>
<dbReference type="AlphaFoldDB" id="K1WGF4"/>
<dbReference type="eggNOG" id="ENOG502SATJ">
    <property type="taxonomic scope" value="Eukaryota"/>
</dbReference>
<dbReference type="OMA" id="FGAKHSE"/>
<name>K1WGF4_MARBU</name>
<evidence type="ECO:0000313" key="2">
    <source>
        <dbReference type="EMBL" id="EKD16615.1"/>
    </source>
</evidence>
<dbReference type="HOGENOM" id="CLU_056572_0_0_1"/>
<dbReference type="OrthoDB" id="4158841at2759"/>
<dbReference type="InParanoid" id="K1WGF4"/>
<dbReference type="EMBL" id="JH921438">
    <property type="protein sequence ID" value="EKD16615.1"/>
    <property type="molecule type" value="Genomic_DNA"/>
</dbReference>
<feature type="compositionally biased region" description="Polar residues" evidence="1">
    <location>
        <begin position="109"/>
        <end position="126"/>
    </location>
</feature>
<feature type="compositionally biased region" description="Basic and acidic residues" evidence="1">
    <location>
        <begin position="127"/>
        <end position="136"/>
    </location>
</feature>
<evidence type="ECO:0000313" key="3">
    <source>
        <dbReference type="Proteomes" id="UP000006753"/>
    </source>
</evidence>
<feature type="region of interest" description="Disordered" evidence="1">
    <location>
        <begin position="220"/>
        <end position="251"/>
    </location>
</feature>
<accession>K1WGF4</accession>
<reference evidence="2 3" key="1">
    <citation type="journal article" date="2012" name="BMC Genomics">
        <title>Sequencing the genome of Marssonina brunnea reveals fungus-poplar co-evolution.</title>
        <authorList>
            <person name="Zhu S."/>
            <person name="Cao Y.-Z."/>
            <person name="Jiang C."/>
            <person name="Tan B.-Y."/>
            <person name="Wang Z."/>
            <person name="Feng S."/>
            <person name="Zhang L."/>
            <person name="Su X.-H."/>
            <person name="Brejova B."/>
            <person name="Vinar T."/>
            <person name="Xu M."/>
            <person name="Wang M.-X."/>
            <person name="Zhang S.-G."/>
            <person name="Huang M.-R."/>
            <person name="Wu R."/>
            <person name="Zhou Y."/>
        </authorList>
    </citation>
    <scope>NUCLEOTIDE SEQUENCE [LARGE SCALE GENOMIC DNA]</scope>
    <source>
        <strain evidence="2 3">MB_m1</strain>
    </source>
</reference>